<dbReference type="EMBL" id="MNBE01000286">
    <property type="protein sequence ID" value="OKP11326.1"/>
    <property type="molecule type" value="Genomic_DNA"/>
</dbReference>
<dbReference type="AlphaFoldDB" id="A0A1Q5UFS4"/>
<gene>
    <name evidence="1" type="ORF">PENSUB_3163</name>
</gene>
<organism evidence="1 2">
    <name type="scientific">Penicillium subrubescens</name>
    <dbReference type="NCBI Taxonomy" id="1316194"/>
    <lineage>
        <taxon>Eukaryota</taxon>
        <taxon>Fungi</taxon>
        <taxon>Dikarya</taxon>
        <taxon>Ascomycota</taxon>
        <taxon>Pezizomycotina</taxon>
        <taxon>Eurotiomycetes</taxon>
        <taxon>Eurotiomycetidae</taxon>
        <taxon>Eurotiales</taxon>
        <taxon>Aspergillaceae</taxon>
        <taxon>Penicillium</taxon>
    </lineage>
</organism>
<evidence type="ECO:0000313" key="1">
    <source>
        <dbReference type="EMBL" id="OKP11326.1"/>
    </source>
</evidence>
<comment type="caution">
    <text evidence="1">The sequence shown here is derived from an EMBL/GenBank/DDBJ whole genome shotgun (WGS) entry which is preliminary data.</text>
</comment>
<evidence type="ECO:0000313" key="2">
    <source>
        <dbReference type="Proteomes" id="UP000186955"/>
    </source>
</evidence>
<name>A0A1Q5UFS4_9EURO</name>
<proteinExistence type="predicted"/>
<protein>
    <submittedName>
        <fullName evidence="1">Uncharacterized protein</fullName>
    </submittedName>
</protein>
<reference evidence="1 2" key="1">
    <citation type="submission" date="2016-10" db="EMBL/GenBank/DDBJ databases">
        <title>Genome sequence of the ascomycete fungus Penicillium subrubescens.</title>
        <authorList>
            <person name="De Vries R.P."/>
            <person name="Peng M."/>
            <person name="Dilokpimol A."/>
            <person name="Hilden K."/>
            <person name="Makela M.R."/>
            <person name="Grigoriev I."/>
            <person name="Riley R."/>
            <person name="Granchi Z."/>
        </authorList>
    </citation>
    <scope>NUCLEOTIDE SEQUENCE [LARGE SCALE GENOMIC DNA]</scope>
    <source>
        <strain evidence="1 2">CBS 132785</strain>
    </source>
</reference>
<keyword evidence="2" id="KW-1185">Reference proteome</keyword>
<sequence>MSVTSTGKAPSFFGLIERARCRMIHGPLFDVVEASNGHEIRPGATWEPERMTMMSDNAYLFCDEVDMWATIGVATGWAPQWHPE</sequence>
<dbReference type="Proteomes" id="UP000186955">
    <property type="component" value="Unassembled WGS sequence"/>
</dbReference>
<accession>A0A1Q5UFS4</accession>